<protein>
    <recommendedName>
        <fullName evidence="3">YheE family protein</fullName>
    </recommendedName>
</protein>
<reference evidence="2" key="1">
    <citation type="submission" date="2017-08" db="EMBL/GenBank/DDBJ databases">
        <authorList>
            <person name="Varghese N."/>
            <person name="Submissions S."/>
        </authorList>
    </citation>
    <scope>NUCLEOTIDE SEQUENCE [LARGE SCALE GENOMIC DNA]</scope>
    <source>
        <strain evidence="2">JC23</strain>
    </source>
</reference>
<dbReference type="Proteomes" id="UP000219252">
    <property type="component" value="Unassembled WGS sequence"/>
</dbReference>
<accession>A0A285UDS4</accession>
<dbReference type="AlphaFoldDB" id="A0A285UDS4"/>
<name>A0A285UDS4_9BACL</name>
<proteinExistence type="predicted"/>
<dbReference type="InterPro" id="IPR017263">
    <property type="entry name" value="UCP037692"/>
</dbReference>
<dbReference type="EMBL" id="OBQC01000007">
    <property type="protein sequence ID" value="SOC40065.1"/>
    <property type="molecule type" value="Genomic_DNA"/>
</dbReference>
<evidence type="ECO:0008006" key="3">
    <source>
        <dbReference type="Google" id="ProtNLM"/>
    </source>
</evidence>
<keyword evidence="2" id="KW-1185">Reference proteome</keyword>
<evidence type="ECO:0000313" key="1">
    <source>
        <dbReference type="EMBL" id="SOC40065.1"/>
    </source>
</evidence>
<evidence type="ECO:0000313" key="2">
    <source>
        <dbReference type="Proteomes" id="UP000219252"/>
    </source>
</evidence>
<dbReference type="Pfam" id="PF17277">
    <property type="entry name" value="DUF5342"/>
    <property type="match status" value="1"/>
</dbReference>
<dbReference type="OrthoDB" id="2736244at2"/>
<organism evidence="1 2">
    <name type="scientific">Ureibacillus acetophenoni</name>
    <dbReference type="NCBI Taxonomy" id="614649"/>
    <lineage>
        <taxon>Bacteria</taxon>
        <taxon>Bacillati</taxon>
        <taxon>Bacillota</taxon>
        <taxon>Bacilli</taxon>
        <taxon>Bacillales</taxon>
        <taxon>Caryophanaceae</taxon>
        <taxon>Ureibacillus</taxon>
    </lineage>
</organism>
<gene>
    <name evidence="1" type="ORF">SAMN05877842_10743</name>
</gene>
<sequence>MITHFRFKPMFENTQIPGWTISFYYNQKLFNGEYKIDGEIIWIGDAPGELEDVERKVHELMLFHVYD</sequence>
<dbReference type="RefSeq" id="WP_097149637.1">
    <property type="nucleotide sequence ID" value="NZ_OBQC01000007.1"/>
</dbReference>